<proteinExistence type="predicted"/>
<dbReference type="Proteomes" id="UP000001231">
    <property type="component" value="Chromosome"/>
</dbReference>
<dbReference type="HOGENOM" id="CLU_1553214_0_0_6"/>
<protein>
    <recommendedName>
        <fullName evidence="4">Orphan protein</fullName>
    </recommendedName>
</protein>
<keyword evidence="3" id="KW-1185">Reference proteome</keyword>
<dbReference type="AlphaFoldDB" id="C7RCL7"/>
<dbReference type="InParanoid" id="C7RCL7"/>
<sequence>MKKICFALTSLALLSPLKAHELPTDSFNTNNANVAVVVSFNFNEAQLNHQYTNYAQFFDYASWLAHKKGGTQSKETCELESEKVSNQKTCGQVDHFYQAAMIGTNTCNAYSSLHADQYPQGLIPRFTAPLSFVDNLQAADGHHVNYDFTQGLSFDCVYEIREVEPIKVRSTF</sequence>
<dbReference type="OrthoDB" id="6197974at2"/>
<dbReference type="KEGG" id="kko:Kkor_1597"/>
<reference evidence="2 3" key="1">
    <citation type="journal article" date="2009" name="Stand. Genomic Sci.">
        <title>Complete genome sequence of Kangiella koreensis type strain (SW-125).</title>
        <authorList>
            <person name="Han C."/>
            <person name="Sikorski J."/>
            <person name="Lapidus A."/>
            <person name="Nolan M."/>
            <person name="Glavina Del Rio T."/>
            <person name="Tice H."/>
            <person name="Cheng J.F."/>
            <person name="Lucas S."/>
            <person name="Chen F."/>
            <person name="Copeland A."/>
            <person name="Ivanova N."/>
            <person name="Mavromatis K."/>
            <person name="Ovchinnikova G."/>
            <person name="Pati A."/>
            <person name="Bruce D."/>
            <person name="Goodwin L."/>
            <person name="Pitluck S."/>
            <person name="Chen A."/>
            <person name="Palaniappan K."/>
            <person name="Land M."/>
            <person name="Hauser L."/>
            <person name="Chang Y.J."/>
            <person name="Jeffries C.D."/>
            <person name="Chain P."/>
            <person name="Saunders E."/>
            <person name="Brettin T."/>
            <person name="Goker M."/>
            <person name="Tindall B.J."/>
            <person name="Bristow J."/>
            <person name="Eisen J.A."/>
            <person name="Markowitz V."/>
            <person name="Hugenholtz P."/>
            <person name="Kyrpides N.C."/>
            <person name="Klenk H.P."/>
            <person name="Detter J.C."/>
        </authorList>
    </citation>
    <scope>NUCLEOTIDE SEQUENCE [LARGE SCALE GENOMIC DNA]</scope>
    <source>
        <strain evidence="3">DSM 16069 / KCTC 12182 / SW-125</strain>
    </source>
</reference>
<evidence type="ECO:0000313" key="3">
    <source>
        <dbReference type="Proteomes" id="UP000001231"/>
    </source>
</evidence>
<dbReference type="EMBL" id="CP001707">
    <property type="protein sequence ID" value="ACV27009.1"/>
    <property type="molecule type" value="Genomic_DNA"/>
</dbReference>
<evidence type="ECO:0000313" key="2">
    <source>
        <dbReference type="EMBL" id="ACV27009.1"/>
    </source>
</evidence>
<feature type="chain" id="PRO_5002983753" description="Orphan protein" evidence="1">
    <location>
        <begin position="22"/>
        <end position="172"/>
    </location>
</feature>
<dbReference type="RefSeq" id="WP_015780615.1">
    <property type="nucleotide sequence ID" value="NC_013166.1"/>
</dbReference>
<keyword evidence="1" id="KW-0732">Signal</keyword>
<evidence type="ECO:0008006" key="4">
    <source>
        <dbReference type="Google" id="ProtNLM"/>
    </source>
</evidence>
<organism evidence="2 3">
    <name type="scientific">Kangiella koreensis (strain DSM 16069 / JCM 12317 / KCTC 12182 / SW-125)</name>
    <dbReference type="NCBI Taxonomy" id="523791"/>
    <lineage>
        <taxon>Bacteria</taxon>
        <taxon>Pseudomonadati</taxon>
        <taxon>Pseudomonadota</taxon>
        <taxon>Gammaproteobacteria</taxon>
        <taxon>Kangiellales</taxon>
        <taxon>Kangiellaceae</taxon>
        <taxon>Kangiella</taxon>
    </lineage>
</organism>
<feature type="signal peptide" evidence="1">
    <location>
        <begin position="1"/>
        <end position="21"/>
    </location>
</feature>
<dbReference type="eggNOG" id="ENOG502ZHM8">
    <property type="taxonomic scope" value="Bacteria"/>
</dbReference>
<name>C7RCL7_KANKD</name>
<accession>C7RCL7</accession>
<gene>
    <name evidence="2" type="ordered locus">Kkor_1597</name>
</gene>
<evidence type="ECO:0000256" key="1">
    <source>
        <dbReference type="SAM" id="SignalP"/>
    </source>
</evidence>